<protein>
    <recommendedName>
        <fullName evidence="2">FtsK alpha domain-containing protein</fullName>
    </recommendedName>
</protein>
<evidence type="ECO:0000313" key="3">
    <source>
        <dbReference type="EMBL" id="GAG28675.1"/>
    </source>
</evidence>
<name>X0WDF3_9ZZZZ</name>
<organism evidence="3">
    <name type="scientific">marine sediment metagenome</name>
    <dbReference type="NCBI Taxonomy" id="412755"/>
    <lineage>
        <taxon>unclassified sequences</taxon>
        <taxon>metagenomes</taxon>
        <taxon>ecological metagenomes</taxon>
    </lineage>
</organism>
<dbReference type="Gene3D" id="3.30.980.40">
    <property type="match status" value="1"/>
</dbReference>
<evidence type="ECO:0000259" key="2">
    <source>
        <dbReference type="Pfam" id="PF17854"/>
    </source>
</evidence>
<dbReference type="EMBL" id="BARS01047605">
    <property type="protein sequence ID" value="GAG28675.1"/>
    <property type="molecule type" value="Genomic_DNA"/>
</dbReference>
<accession>X0WDF3</accession>
<gene>
    <name evidence="3" type="ORF">S01H1_71488</name>
</gene>
<reference evidence="3" key="1">
    <citation type="journal article" date="2014" name="Front. Microbiol.">
        <title>High frequency of phylogenetically diverse reductive dehalogenase-homologous genes in deep subseafloor sedimentary metagenomes.</title>
        <authorList>
            <person name="Kawai M."/>
            <person name="Futagami T."/>
            <person name="Toyoda A."/>
            <person name="Takaki Y."/>
            <person name="Nishi S."/>
            <person name="Hori S."/>
            <person name="Arai W."/>
            <person name="Tsubouchi T."/>
            <person name="Morono Y."/>
            <person name="Uchiyama I."/>
            <person name="Ito T."/>
            <person name="Fujiyama A."/>
            <person name="Inagaki F."/>
            <person name="Takami H."/>
        </authorList>
    </citation>
    <scope>NUCLEOTIDE SEQUENCE</scope>
    <source>
        <strain evidence="3">Expedition CK06-06</strain>
    </source>
</reference>
<dbReference type="InterPro" id="IPR050206">
    <property type="entry name" value="FtsK/SpoIIIE/SftA"/>
</dbReference>
<dbReference type="AlphaFoldDB" id="X0WDF3"/>
<proteinExistence type="predicted"/>
<feature type="non-terminal residue" evidence="3">
    <location>
        <position position="120"/>
    </location>
</feature>
<dbReference type="PANTHER" id="PTHR22683">
    <property type="entry name" value="SPORULATION PROTEIN RELATED"/>
    <property type="match status" value="1"/>
</dbReference>
<evidence type="ECO:0000256" key="1">
    <source>
        <dbReference type="SAM" id="MobiDB-lite"/>
    </source>
</evidence>
<dbReference type="Pfam" id="PF17854">
    <property type="entry name" value="FtsK_alpha"/>
    <property type="match status" value="1"/>
</dbReference>
<feature type="domain" description="FtsK alpha" evidence="2">
    <location>
        <begin position="38"/>
        <end position="119"/>
    </location>
</feature>
<dbReference type="PANTHER" id="PTHR22683:SF41">
    <property type="entry name" value="DNA TRANSLOCASE FTSK"/>
    <property type="match status" value="1"/>
</dbReference>
<feature type="region of interest" description="Disordered" evidence="1">
    <location>
        <begin position="1"/>
        <end position="27"/>
    </location>
</feature>
<dbReference type="InterPro" id="IPR041027">
    <property type="entry name" value="FtsK_alpha"/>
</dbReference>
<sequence length="120" mass="13424">MRKAMDEGRRPTAEKPKEKPEAEKLEKEPIVHLEPYSMPSLDLLNTLPPIEEREIKENLEENSKILEDTLSDFGVKAKVVNVTKGPVITRYELEPAGGVNVRKITSLADNIALTMKSVSV</sequence>
<comment type="caution">
    <text evidence="3">The sequence shown here is derived from an EMBL/GenBank/DDBJ whole genome shotgun (WGS) entry which is preliminary data.</text>
</comment>